<dbReference type="InterPro" id="IPR050090">
    <property type="entry name" value="Tyrosine_recombinase_XerCD"/>
</dbReference>
<dbReference type="PROSITE" id="PS51898">
    <property type="entry name" value="TYR_RECOMBINASE"/>
    <property type="match status" value="1"/>
</dbReference>
<dbReference type="InterPro" id="IPR002104">
    <property type="entry name" value="Integrase_catalytic"/>
</dbReference>
<keyword evidence="2" id="KW-0229">DNA integration</keyword>
<keyword evidence="4" id="KW-0233">DNA recombination</keyword>
<evidence type="ECO:0000256" key="5">
    <source>
        <dbReference type="PROSITE-ProRule" id="PRU01248"/>
    </source>
</evidence>
<dbReference type="HOGENOM" id="CLU_1165077_0_0_10"/>
<dbReference type="eggNOG" id="COG4974">
    <property type="taxonomic scope" value="Bacteria"/>
</dbReference>
<evidence type="ECO:0000313" key="9">
    <source>
        <dbReference type="Proteomes" id="UP000008841"/>
    </source>
</evidence>
<dbReference type="InterPro" id="IPR010998">
    <property type="entry name" value="Integrase_recombinase_N"/>
</dbReference>
<evidence type="ECO:0000256" key="2">
    <source>
        <dbReference type="ARBA" id="ARBA00022908"/>
    </source>
</evidence>
<dbReference type="GO" id="GO:0015074">
    <property type="term" value="P:DNA integration"/>
    <property type="evidence" value="ECO:0007669"/>
    <property type="project" value="UniProtKB-KW"/>
</dbReference>
<proteinExistence type="inferred from homology"/>
<dbReference type="InterPro" id="IPR013762">
    <property type="entry name" value="Integrase-like_cat_sf"/>
</dbReference>
<dbReference type="AlphaFoldDB" id="B3EET6"/>
<dbReference type="InterPro" id="IPR004107">
    <property type="entry name" value="Integrase_SAM-like_N"/>
</dbReference>
<dbReference type="KEGG" id="cli:Clim_0221"/>
<dbReference type="InterPro" id="IPR011010">
    <property type="entry name" value="DNA_brk_join_enz"/>
</dbReference>
<evidence type="ECO:0000256" key="1">
    <source>
        <dbReference type="ARBA" id="ARBA00008857"/>
    </source>
</evidence>
<dbReference type="SUPFAM" id="SSF56349">
    <property type="entry name" value="DNA breaking-rejoining enzymes"/>
    <property type="match status" value="1"/>
</dbReference>
<dbReference type="InterPro" id="IPR044068">
    <property type="entry name" value="CB"/>
</dbReference>
<dbReference type="PANTHER" id="PTHR30349:SF41">
    <property type="entry name" value="INTEGRASE_RECOMBINASE PROTEIN MJ0367-RELATED"/>
    <property type="match status" value="1"/>
</dbReference>
<organism evidence="8 9">
    <name type="scientific">Chlorobium limicola (strain DSM 245 / NBRC 103803 / 6330)</name>
    <dbReference type="NCBI Taxonomy" id="290315"/>
    <lineage>
        <taxon>Bacteria</taxon>
        <taxon>Pseudomonadati</taxon>
        <taxon>Chlorobiota</taxon>
        <taxon>Chlorobiia</taxon>
        <taxon>Chlorobiales</taxon>
        <taxon>Chlorobiaceae</taxon>
        <taxon>Chlorobium/Pelodictyon group</taxon>
        <taxon>Chlorobium</taxon>
    </lineage>
</organism>
<dbReference type="Proteomes" id="UP000008841">
    <property type="component" value="Chromosome"/>
</dbReference>
<evidence type="ECO:0000259" key="6">
    <source>
        <dbReference type="PROSITE" id="PS51898"/>
    </source>
</evidence>
<name>B3EET6_CHLL2</name>
<dbReference type="PANTHER" id="PTHR30349">
    <property type="entry name" value="PHAGE INTEGRASE-RELATED"/>
    <property type="match status" value="1"/>
</dbReference>
<dbReference type="GO" id="GO:0006310">
    <property type="term" value="P:DNA recombination"/>
    <property type="evidence" value="ECO:0007669"/>
    <property type="project" value="UniProtKB-KW"/>
</dbReference>
<dbReference type="Gene3D" id="1.10.443.10">
    <property type="entry name" value="Intergrase catalytic core"/>
    <property type="match status" value="1"/>
</dbReference>
<feature type="domain" description="Core-binding (CB)" evidence="7">
    <location>
        <begin position="21"/>
        <end position="102"/>
    </location>
</feature>
<dbReference type="GO" id="GO:0003677">
    <property type="term" value="F:DNA binding"/>
    <property type="evidence" value="ECO:0007669"/>
    <property type="project" value="UniProtKB-UniRule"/>
</dbReference>
<evidence type="ECO:0000313" key="8">
    <source>
        <dbReference type="EMBL" id="ACD89319.1"/>
    </source>
</evidence>
<evidence type="ECO:0000256" key="3">
    <source>
        <dbReference type="ARBA" id="ARBA00023125"/>
    </source>
</evidence>
<dbReference type="STRING" id="290315.Clim_0221"/>
<dbReference type="Pfam" id="PF00589">
    <property type="entry name" value="Phage_integrase"/>
    <property type="match status" value="1"/>
</dbReference>
<dbReference type="Gene3D" id="1.10.150.130">
    <property type="match status" value="1"/>
</dbReference>
<reference evidence="8 9" key="1">
    <citation type="submission" date="2008-05" db="EMBL/GenBank/DDBJ databases">
        <title>Complete sequence of Chlorobium limicola DSM 245.</title>
        <authorList>
            <consortium name="US DOE Joint Genome Institute"/>
            <person name="Lucas S."/>
            <person name="Copeland A."/>
            <person name="Lapidus A."/>
            <person name="Glavina del Rio T."/>
            <person name="Dalin E."/>
            <person name="Tice H."/>
            <person name="Bruce D."/>
            <person name="Goodwin L."/>
            <person name="Pitluck S."/>
            <person name="Schmutz J."/>
            <person name="Larimer F."/>
            <person name="Land M."/>
            <person name="Hauser L."/>
            <person name="Kyrpides N."/>
            <person name="Ovchinnikova G."/>
            <person name="Zhao F."/>
            <person name="Li T."/>
            <person name="Liu Z."/>
            <person name="Overmann J."/>
            <person name="Bryant D.A."/>
            <person name="Richardson P."/>
        </authorList>
    </citation>
    <scope>NUCLEOTIDE SEQUENCE [LARGE SCALE GENOMIC DNA]</scope>
    <source>
        <strain evidence="9">DSM 245 / NBRC 103803 / 6330</strain>
    </source>
</reference>
<accession>B3EET6</accession>
<dbReference type="EMBL" id="CP001097">
    <property type="protein sequence ID" value="ACD89319.1"/>
    <property type="molecule type" value="Genomic_DNA"/>
</dbReference>
<keyword evidence="3 5" id="KW-0238">DNA-binding</keyword>
<dbReference type="CDD" id="cd00397">
    <property type="entry name" value="DNA_BRE_C"/>
    <property type="match status" value="1"/>
</dbReference>
<gene>
    <name evidence="8" type="ordered locus">Clim_0221</name>
</gene>
<dbReference type="PROSITE" id="PS51900">
    <property type="entry name" value="CB"/>
    <property type="match status" value="1"/>
</dbReference>
<protein>
    <submittedName>
        <fullName evidence="8">Integrase domain protein SAM domain protein</fullName>
    </submittedName>
</protein>
<evidence type="ECO:0000256" key="4">
    <source>
        <dbReference type="ARBA" id="ARBA00023172"/>
    </source>
</evidence>
<sequence>MTNTLPILEKRALSAPEFHALKAMPLELEWYANIRSEKTRRAYRNDVKELSRFLGITEPEEMRIVTRAHLLAWRTDLEQRNLAAATIRRKLASISSLFDYLCEQNAVLHNPVLGVKRPAANNNEGTTPALGDSQARMLLDAPPANTLKGKRDRAILATLLYHGLRREELCRLQVKDLQQRSGVQHLCIHGKREKIRFLPMHPMAQRLIDEYLAGAEGTQCNRS</sequence>
<feature type="domain" description="Tyr recombinase" evidence="6">
    <location>
        <begin position="125"/>
        <end position="223"/>
    </location>
</feature>
<dbReference type="OrthoDB" id="864726at2"/>
<dbReference type="Pfam" id="PF02899">
    <property type="entry name" value="Phage_int_SAM_1"/>
    <property type="match status" value="1"/>
</dbReference>
<evidence type="ECO:0000259" key="7">
    <source>
        <dbReference type="PROSITE" id="PS51900"/>
    </source>
</evidence>
<dbReference type="RefSeq" id="WP_012465200.1">
    <property type="nucleotide sequence ID" value="NC_010803.1"/>
</dbReference>
<comment type="similarity">
    <text evidence="1">Belongs to the 'phage' integrase family.</text>
</comment>